<evidence type="ECO:0000256" key="1">
    <source>
        <dbReference type="SAM" id="MobiDB-lite"/>
    </source>
</evidence>
<dbReference type="OrthoDB" id="4066282at2759"/>
<dbReference type="InParanoid" id="H2AU22"/>
<dbReference type="eggNOG" id="ENOG502QY5V">
    <property type="taxonomic scope" value="Eukaryota"/>
</dbReference>
<keyword evidence="3" id="KW-1185">Reference proteome</keyword>
<dbReference type="STRING" id="1071382.H2AU22"/>
<evidence type="ECO:0000313" key="2">
    <source>
        <dbReference type="EMBL" id="CCF57872.1"/>
    </source>
</evidence>
<dbReference type="KEGG" id="kaf:KAFR_0D02250"/>
<dbReference type="AlphaFoldDB" id="H2AU22"/>
<gene>
    <name evidence="2" type="primary">KAFR0D02250</name>
    <name evidence="2" type="ORF">KAFR_0D02250</name>
</gene>
<proteinExistence type="predicted"/>
<dbReference type="HOGENOM" id="CLU_039418_0_0_1"/>
<dbReference type="RefSeq" id="XP_003957007.1">
    <property type="nucleotide sequence ID" value="XM_003956958.1"/>
</dbReference>
<protein>
    <recommendedName>
        <fullName evidence="4">Autophagy-related protein 32</fullName>
    </recommendedName>
</protein>
<reference evidence="2 3" key="1">
    <citation type="journal article" date="2011" name="Proc. Natl. Acad. Sci. U.S.A.">
        <title>Evolutionary erosion of yeast sex chromosomes by mating-type switching accidents.</title>
        <authorList>
            <person name="Gordon J.L."/>
            <person name="Armisen D."/>
            <person name="Proux-Wera E."/>
            <person name="Oheigeartaigh S.S."/>
            <person name="Byrne K.P."/>
            <person name="Wolfe K.H."/>
        </authorList>
    </citation>
    <scope>NUCLEOTIDE SEQUENCE [LARGE SCALE GENOMIC DNA]</scope>
    <source>
        <strain evidence="3">ATCC 22294 / BCRC 22015 / CBS 2517 / CECT 1963 / NBRC 1671 / NRRL Y-8276</strain>
    </source>
</reference>
<evidence type="ECO:0000313" key="3">
    <source>
        <dbReference type="Proteomes" id="UP000005220"/>
    </source>
</evidence>
<evidence type="ECO:0008006" key="4">
    <source>
        <dbReference type="Google" id="ProtNLM"/>
    </source>
</evidence>
<sequence length="556" mass="62818">MNVNKEHGNLKGKKAEPLEAPVTTIITNSILDPHLSVLELLERGFQNVHEQDDTIMSTTPRDIAVEMATVRLNSEASGVSTPSVGDIISQSWHTIQRRDLEESLHNNSNKLVLQSATAGILSSSDTSEEEEGYDINGKKNSPLHLQPKRLCEPIIQDICSSHMNVVKRLQSSPVKADSDKICTVSDLNRRVPSNNAMTPDTEEEEEGEDYMTASKSLTSSSTSFIMPRLSLTKKERQQLNANEFRILIVGRLSSKLFKMIPHKFQNLFQLQKSYDINEYQKFTAILVVIQETRELISLLNRISRSEKVKRPLIAICEKDAFLQCKNVLKSYLRNDLITLLYQPFVISNTEELDRMLVFLKETSIKFYEQAYNPKIQIKEKVPNDGNRNAPTSSDLTLSKDRVKNDKHRHTKGDGSGGSKKGNEHDRKPKENEEYNKWIIWGISLSIGVGIGYCISYFGSSPWSSLVQYFNPESDSISATVPVPLSNESFVLLHDSDNDSETKKYFFKSINFLKYSINKVKVIIKDTIRKPLNAFSYLNGLNTDDASSLLALGYILI</sequence>
<dbReference type="EMBL" id="HE650824">
    <property type="protein sequence ID" value="CCF57872.1"/>
    <property type="molecule type" value="Genomic_DNA"/>
</dbReference>
<dbReference type="GeneID" id="13885830"/>
<feature type="region of interest" description="Disordered" evidence="1">
    <location>
        <begin position="378"/>
        <end position="428"/>
    </location>
</feature>
<dbReference type="Proteomes" id="UP000005220">
    <property type="component" value="Chromosome 4"/>
</dbReference>
<accession>H2AU22</accession>
<name>H2AU22_KAZAF</name>
<organism evidence="2 3">
    <name type="scientific">Kazachstania africana (strain ATCC 22294 / BCRC 22015 / CBS 2517 / CECT 1963 / NBRC 1671 / NRRL Y-8276)</name>
    <name type="common">Yeast</name>
    <name type="synonym">Kluyveromyces africanus</name>
    <dbReference type="NCBI Taxonomy" id="1071382"/>
    <lineage>
        <taxon>Eukaryota</taxon>
        <taxon>Fungi</taxon>
        <taxon>Dikarya</taxon>
        <taxon>Ascomycota</taxon>
        <taxon>Saccharomycotina</taxon>
        <taxon>Saccharomycetes</taxon>
        <taxon>Saccharomycetales</taxon>
        <taxon>Saccharomycetaceae</taxon>
        <taxon>Kazachstania</taxon>
    </lineage>
</organism>
<feature type="compositionally biased region" description="Polar residues" evidence="1">
    <location>
        <begin position="385"/>
        <end position="396"/>
    </location>
</feature>
<dbReference type="CDD" id="cd19929">
    <property type="entry name" value="psREC_Atg32"/>
    <property type="match status" value="1"/>
</dbReference>
<dbReference type="FunCoup" id="H2AU22">
    <property type="interactions" value="73"/>
</dbReference>